<protein>
    <submittedName>
        <fullName evidence="3">Carbohydrate binding protein with CBM6 domain</fullName>
    </submittedName>
</protein>
<organism evidence="3 4">
    <name type="scientific">Actinoplanes lutulentus</name>
    <dbReference type="NCBI Taxonomy" id="1287878"/>
    <lineage>
        <taxon>Bacteria</taxon>
        <taxon>Bacillati</taxon>
        <taxon>Actinomycetota</taxon>
        <taxon>Actinomycetes</taxon>
        <taxon>Micromonosporales</taxon>
        <taxon>Micromonosporaceae</taxon>
        <taxon>Actinoplanes</taxon>
    </lineage>
</organism>
<evidence type="ECO:0000259" key="2">
    <source>
        <dbReference type="PROSITE" id="PS51175"/>
    </source>
</evidence>
<evidence type="ECO:0000256" key="1">
    <source>
        <dbReference type="ARBA" id="ARBA00022729"/>
    </source>
</evidence>
<comment type="caution">
    <text evidence="3">The sequence shown here is derived from an EMBL/GenBank/DDBJ whole genome shotgun (WGS) entry which is preliminary data.</text>
</comment>
<dbReference type="GO" id="GO:0030246">
    <property type="term" value="F:carbohydrate binding"/>
    <property type="evidence" value="ECO:0007669"/>
    <property type="project" value="InterPro"/>
</dbReference>
<dbReference type="EMBL" id="QLMJ01000005">
    <property type="protein sequence ID" value="RAK38160.1"/>
    <property type="molecule type" value="Genomic_DNA"/>
</dbReference>
<accession>A0A327ZDV3</accession>
<dbReference type="SUPFAM" id="SSF49785">
    <property type="entry name" value="Galactose-binding domain-like"/>
    <property type="match status" value="1"/>
</dbReference>
<evidence type="ECO:0000313" key="3">
    <source>
        <dbReference type="EMBL" id="RAK38160.1"/>
    </source>
</evidence>
<feature type="domain" description="CBM6" evidence="2">
    <location>
        <begin position="52"/>
        <end position="180"/>
    </location>
</feature>
<gene>
    <name evidence="3" type="ORF">B0I29_105106</name>
</gene>
<sequence>MLLGYGLGRWQDTPAEALPQVPVAAPASAAPATSAAPAPVATTEKPKPIEYAALQAESATELAGVEAQDTEDEGGGQNIGWINRNDHLRFDNFEFGEVAATKAKVRVASGAGITGRLEIRLDSKDSAPVGEVSVSNTGGWQVWRTDTAALQPVTGVHTVFVTFAAVDDSEFLNVNWIQFGR</sequence>
<dbReference type="Pfam" id="PF03422">
    <property type="entry name" value="CBM_6"/>
    <property type="match status" value="1"/>
</dbReference>
<name>A0A327ZDV3_9ACTN</name>
<dbReference type="Gene3D" id="2.60.120.260">
    <property type="entry name" value="Galactose-binding domain-like"/>
    <property type="match status" value="1"/>
</dbReference>
<keyword evidence="4" id="KW-1185">Reference proteome</keyword>
<dbReference type="Proteomes" id="UP000249341">
    <property type="component" value="Unassembled WGS sequence"/>
</dbReference>
<dbReference type="PROSITE" id="PS51175">
    <property type="entry name" value="CBM6"/>
    <property type="match status" value="1"/>
</dbReference>
<reference evidence="3 4" key="1">
    <citation type="submission" date="2018-06" db="EMBL/GenBank/DDBJ databases">
        <title>Genomic Encyclopedia of Type Strains, Phase III (KMG-III): the genomes of soil and plant-associated and newly described type strains.</title>
        <authorList>
            <person name="Whitman W."/>
        </authorList>
    </citation>
    <scope>NUCLEOTIDE SEQUENCE [LARGE SCALE GENOMIC DNA]</scope>
    <source>
        <strain evidence="3 4">CGMCC 4.7090</strain>
    </source>
</reference>
<dbReference type="InterPro" id="IPR006584">
    <property type="entry name" value="Cellulose-bd_IV"/>
</dbReference>
<dbReference type="InterPro" id="IPR008979">
    <property type="entry name" value="Galactose-bd-like_sf"/>
</dbReference>
<dbReference type="CDD" id="cd04084">
    <property type="entry name" value="CBM6_xylanase-like"/>
    <property type="match status" value="1"/>
</dbReference>
<dbReference type="AlphaFoldDB" id="A0A327ZDV3"/>
<keyword evidence="1" id="KW-0732">Signal</keyword>
<dbReference type="InterPro" id="IPR005084">
    <property type="entry name" value="CBM6"/>
</dbReference>
<dbReference type="SMART" id="SM00606">
    <property type="entry name" value="CBD_IV"/>
    <property type="match status" value="1"/>
</dbReference>
<evidence type="ECO:0000313" key="4">
    <source>
        <dbReference type="Proteomes" id="UP000249341"/>
    </source>
</evidence>
<proteinExistence type="predicted"/>